<gene>
    <name evidence="2" type="ORF">P879_04173</name>
</gene>
<feature type="region of interest" description="Disordered" evidence="1">
    <location>
        <begin position="103"/>
        <end position="127"/>
    </location>
</feature>
<feature type="region of interest" description="Disordered" evidence="1">
    <location>
        <begin position="369"/>
        <end position="392"/>
    </location>
</feature>
<sequence length="542" mass="58682">MCHFSPQDTHPHYGPPPWLGGCSSNTHGVVVCGSGVDSSHTVHHSDLDKPICPGSVFLDEVMKHPSAVPFPIVTDNLDHSNESAIDANMKLCLSSDSLKQFGVSTSSHSEKSGAVSLASQPRKTRHYDDEDFRSHRHLVYPHMHQPPKVPEPRTVRRVRERASVVNVASATPKTTCAVTCHNNENNADNAEDSGARTELSSKVADVAPIGRGAEAGKQSAMIQSTDGALFGGSQQVDIPVVISTEVSADDVGLTFRVACSNPNELDPASPSLADRACIIGQALKSREFEVDSWSLLRSVDPASDGLDRTDTESRGGPSGLASGPSFTVCSSSSDRLGLADYEDESLKRKPIKFRRRRSRSKPFGRIFQPSLSKLSEEGSPASSSAASSSTVSIDANEPADVLHLSAHSAQSHPLNKRFSDELYLSANSLVDCNNGRLTRVSGHQQQLVSDVGSKQQTSVTSNFKSASVWFEDEPVGNETRHSSVPSILDAKKWSTARLPDYAIDSVLDEVSAIYFRFLRSIFFTGKSHFVFQCKCQSLLIHR</sequence>
<evidence type="ECO:0000313" key="2">
    <source>
        <dbReference type="EMBL" id="KAF8568175.1"/>
    </source>
</evidence>
<evidence type="ECO:0000313" key="3">
    <source>
        <dbReference type="Proteomes" id="UP000699462"/>
    </source>
</evidence>
<evidence type="ECO:0000256" key="1">
    <source>
        <dbReference type="SAM" id="MobiDB-lite"/>
    </source>
</evidence>
<proteinExistence type="predicted"/>
<keyword evidence="3" id="KW-1185">Reference proteome</keyword>
<dbReference type="Proteomes" id="UP000699462">
    <property type="component" value="Unassembled WGS sequence"/>
</dbReference>
<reference evidence="2 3" key="1">
    <citation type="submission" date="2019-07" db="EMBL/GenBank/DDBJ databases">
        <title>Annotation for the trematode Paragonimus westermani.</title>
        <authorList>
            <person name="Choi Y.-J."/>
        </authorList>
    </citation>
    <scope>NUCLEOTIDE SEQUENCE [LARGE SCALE GENOMIC DNA]</scope>
    <source>
        <strain evidence="2">180907_Pwestermani</strain>
    </source>
</reference>
<feature type="region of interest" description="Disordered" evidence="1">
    <location>
        <begin position="299"/>
        <end position="328"/>
    </location>
</feature>
<protein>
    <submittedName>
        <fullName evidence="2">Uncharacterized protein</fullName>
    </submittedName>
</protein>
<dbReference type="AlphaFoldDB" id="A0A8T0DJX1"/>
<dbReference type="OrthoDB" id="6280554at2759"/>
<accession>A0A8T0DJX1</accession>
<organism evidence="2 3">
    <name type="scientific">Paragonimus westermani</name>
    <dbReference type="NCBI Taxonomy" id="34504"/>
    <lineage>
        <taxon>Eukaryota</taxon>
        <taxon>Metazoa</taxon>
        <taxon>Spiralia</taxon>
        <taxon>Lophotrochozoa</taxon>
        <taxon>Platyhelminthes</taxon>
        <taxon>Trematoda</taxon>
        <taxon>Digenea</taxon>
        <taxon>Plagiorchiida</taxon>
        <taxon>Troglotremata</taxon>
        <taxon>Troglotrematidae</taxon>
        <taxon>Paragonimus</taxon>
    </lineage>
</organism>
<feature type="compositionally biased region" description="Low complexity" evidence="1">
    <location>
        <begin position="377"/>
        <end position="392"/>
    </location>
</feature>
<name>A0A8T0DJX1_9TREM</name>
<comment type="caution">
    <text evidence="2">The sequence shown here is derived from an EMBL/GenBank/DDBJ whole genome shotgun (WGS) entry which is preliminary data.</text>
</comment>
<dbReference type="EMBL" id="JTDF01003045">
    <property type="protein sequence ID" value="KAF8568175.1"/>
    <property type="molecule type" value="Genomic_DNA"/>
</dbReference>